<evidence type="ECO:0000313" key="3">
    <source>
        <dbReference type="Proteomes" id="UP000191522"/>
    </source>
</evidence>
<reference evidence="3" key="1">
    <citation type="journal article" date="2017" name="Nat. Microbiol.">
        <title>Global analysis of biosynthetic gene clusters reveals vast potential of secondary metabolite production in Penicillium species.</title>
        <authorList>
            <person name="Nielsen J.C."/>
            <person name="Grijseels S."/>
            <person name="Prigent S."/>
            <person name="Ji B."/>
            <person name="Dainat J."/>
            <person name="Nielsen K.F."/>
            <person name="Frisvad J.C."/>
            <person name="Workman M."/>
            <person name="Nielsen J."/>
        </authorList>
    </citation>
    <scope>NUCLEOTIDE SEQUENCE [LARGE SCALE GENOMIC DNA]</scope>
    <source>
        <strain evidence="3">IBT 11843</strain>
    </source>
</reference>
<organism evidence="2 3">
    <name type="scientific">Penicillium decumbens</name>
    <dbReference type="NCBI Taxonomy" id="69771"/>
    <lineage>
        <taxon>Eukaryota</taxon>
        <taxon>Fungi</taxon>
        <taxon>Dikarya</taxon>
        <taxon>Ascomycota</taxon>
        <taxon>Pezizomycotina</taxon>
        <taxon>Eurotiomycetes</taxon>
        <taxon>Eurotiomycetidae</taxon>
        <taxon>Eurotiales</taxon>
        <taxon>Aspergillaceae</taxon>
        <taxon>Penicillium</taxon>
    </lineage>
</organism>
<feature type="region of interest" description="Disordered" evidence="1">
    <location>
        <begin position="68"/>
        <end position="87"/>
    </location>
</feature>
<dbReference type="AlphaFoldDB" id="A0A1V6NRF8"/>
<comment type="caution">
    <text evidence="2">The sequence shown here is derived from an EMBL/GenBank/DDBJ whole genome shotgun (WGS) entry which is preliminary data.</text>
</comment>
<evidence type="ECO:0000256" key="1">
    <source>
        <dbReference type="SAM" id="MobiDB-lite"/>
    </source>
</evidence>
<feature type="region of interest" description="Disordered" evidence="1">
    <location>
        <begin position="1"/>
        <end position="35"/>
    </location>
</feature>
<protein>
    <submittedName>
        <fullName evidence="2">Uncharacterized protein</fullName>
    </submittedName>
</protein>
<gene>
    <name evidence="2" type="ORF">PENDEC_c040G04379</name>
</gene>
<accession>A0A1V6NRF8</accession>
<evidence type="ECO:0000313" key="2">
    <source>
        <dbReference type="EMBL" id="OQD67283.1"/>
    </source>
</evidence>
<sequence length="87" mass="8936">MPSPSLGPMGLSALPSPPTTSQNNQSPAPNPGAGPVTAAELRLLLLLHPAFSEGLLKILAAVAGQRPDPAEEIGGFVAPKDRDEEME</sequence>
<dbReference type="Proteomes" id="UP000191522">
    <property type="component" value="Unassembled WGS sequence"/>
</dbReference>
<dbReference type="EMBL" id="MDYL01000040">
    <property type="protein sequence ID" value="OQD67283.1"/>
    <property type="molecule type" value="Genomic_DNA"/>
</dbReference>
<proteinExistence type="predicted"/>
<keyword evidence="3" id="KW-1185">Reference proteome</keyword>
<name>A0A1V6NRF8_PENDC</name>